<dbReference type="RefSeq" id="WP_039364032.1">
    <property type="nucleotide sequence ID" value="NZ_JWTA01000001.1"/>
</dbReference>
<proteinExistence type="predicted"/>
<name>A0A0B4DKV7_9FLAO</name>
<accession>A0A0B4DKV7</accession>
<dbReference type="Proteomes" id="UP000031167">
    <property type="component" value="Unassembled WGS sequence"/>
</dbReference>
<organism evidence="2 3">
    <name type="scientific">Chryseobacterium taiwanense</name>
    <dbReference type="NCBI Taxonomy" id="363331"/>
    <lineage>
        <taxon>Bacteria</taxon>
        <taxon>Pseudomonadati</taxon>
        <taxon>Bacteroidota</taxon>
        <taxon>Flavobacteriia</taxon>
        <taxon>Flavobacteriales</taxon>
        <taxon>Weeksellaceae</taxon>
        <taxon>Chryseobacterium group</taxon>
        <taxon>Chryseobacterium</taxon>
    </lineage>
</organism>
<evidence type="ECO:0000313" key="3">
    <source>
        <dbReference type="Proteomes" id="UP000031167"/>
    </source>
</evidence>
<dbReference type="OrthoDB" id="1267822at2"/>
<comment type="caution">
    <text evidence="2">The sequence shown here is derived from an EMBL/GenBank/DDBJ whole genome shotgun (WGS) entry which is preliminary data.</text>
</comment>
<dbReference type="EMBL" id="JWTA01000001">
    <property type="protein sequence ID" value="KIC65050.1"/>
    <property type="molecule type" value="Genomic_DNA"/>
</dbReference>
<evidence type="ECO:0000256" key="1">
    <source>
        <dbReference type="SAM" id="SignalP"/>
    </source>
</evidence>
<reference evidence="2 3" key="1">
    <citation type="submission" date="2014-12" db="EMBL/GenBank/DDBJ databases">
        <title>Genome sequencing of Chryseobacterium taiwanense TPW19.</title>
        <authorList>
            <person name="Tan P.W."/>
            <person name="Chan K.-G."/>
        </authorList>
    </citation>
    <scope>NUCLEOTIDE SEQUENCE [LARGE SCALE GENOMIC DNA]</scope>
    <source>
        <strain evidence="2 3">TPW19</strain>
    </source>
</reference>
<feature type="chain" id="PRO_5002101092" evidence="1">
    <location>
        <begin position="19"/>
        <end position="137"/>
    </location>
</feature>
<gene>
    <name evidence="2" type="ORF">RM51_00960</name>
</gene>
<keyword evidence="1" id="KW-0732">Signal</keyword>
<dbReference type="AlphaFoldDB" id="A0A0B4DKV7"/>
<protein>
    <submittedName>
        <fullName evidence="2">Uncharacterized protein</fullName>
    </submittedName>
</protein>
<keyword evidence="3" id="KW-1185">Reference proteome</keyword>
<dbReference type="STRING" id="363331.RM51_00960"/>
<sequence>MKKLFYLFILCIGTLSFAQTKVPFTGKRSFNILEGFSGSGTPAYYVDVKKNGDVHFGYVQVNQADGTETSEDINVGKYHTGVMKVHFKKFNEKWDFKFNKDKIYFTDDAGKIMKSEDCCSAEESDNSSCECEGILYK</sequence>
<evidence type="ECO:0000313" key="2">
    <source>
        <dbReference type="EMBL" id="KIC65050.1"/>
    </source>
</evidence>
<feature type="signal peptide" evidence="1">
    <location>
        <begin position="1"/>
        <end position="18"/>
    </location>
</feature>